<proteinExistence type="predicted"/>
<protein>
    <submittedName>
        <fullName evidence="1">Piso0_001520 protein</fullName>
    </submittedName>
</protein>
<accession>G8YL07</accession>
<sequence length="159" mass="17357">MGQQHYPVSGAMPPTTAGFADGGCGESSVPCSVGSEHGTPRVVIRDGLQRRISGEENTVASLRFARNTLGPSDHCSGARSRSRRTGILRSYYYHDTEPRYLEAHCAPIGPQACMQRSPQCVSSHSQRRTQVCVSLRHGRPFAAVRKQIINLRSPQTHTA</sequence>
<evidence type="ECO:0000313" key="1">
    <source>
        <dbReference type="EMBL" id="CCE88741.1"/>
    </source>
</evidence>
<dbReference type="EMBL" id="FO082054">
    <property type="protein sequence ID" value="CCE88741.1"/>
    <property type="molecule type" value="Genomic_DNA"/>
</dbReference>
<evidence type="ECO:0000313" key="2">
    <source>
        <dbReference type="Proteomes" id="UP000005222"/>
    </source>
</evidence>
<dbReference type="Proteomes" id="UP000005222">
    <property type="component" value="Chromosome F"/>
</dbReference>
<organism evidence="1 2">
    <name type="scientific">Pichia sorbitophila (strain ATCC MYA-4447 / BCRC 22081 / CBS 7064 / NBRC 10061 / NRRL Y-12695)</name>
    <name type="common">Hybrid yeast</name>
    <dbReference type="NCBI Taxonomy" id="559304"/>
    <lineage>
        <taxon>Eukaryota</taxon>
        <taxon>Fungi</taxon>
        <taxon>Dikarya</taxon>
        <taxon>Ascomycota</taxon>
        <taxon>Saccharomycotina</taxon>
        <taxon>Pichiomycetes</taxon>
        <taxon>Debaryomycetaceae</taxon>
        <taxon>Millerozyma</taxon>
    </lineage>
</organism>
<dbReference type="HOGENOM" id="CLU_1661446_0_0_1"/>
<dbReference type="InParanoid" id="G8YL07"/>
<gene>
    <name evidence="1" type="primary">Piso0_001520</name>
    <name evidence="1" type="ORF">GNLVRS01_PISO0F08211g</name>
</gene>
<dbReference type="AlphaFoldDB" id="G8YL07"/>
<keyword evidence="2" id="KW-1185">Reference proteome</keyword>
<reference evidence="1 2" key="1">
    <citation type="journal article" date="2012" name="G3 (Bethesda)">
        <title>Pichia sorbitophila, an interspecies yeast hybrid reveals early steps of genome resolution following polyploidization.</title>
        <authorList>
            <person name="Leh Louis V."/>
            <person name="Despons L."/>
            <person name="Friedrich A."/>
            <person name="Martin T."/>
            <person name="Durrens P."/>
            <person name="Casaregola S."/>
            <person name="Neuveglise C."/>
            <person name="Fairhead C."/>
            <person name="Marck C."/>
            <person name="Cruz J.A."/>
            <person name="Straub M.L."/>
            <person name="Kugler V."/>
            <person name="Sacerdot C."/>
            <person name="Uzunov Z."/>
            <person name="Thierry A."/>
            <person name="Weiss S."/>
            <person name="Bleykasten C."/>
            <person name="De Montigny J."/>
            <person name="Jacques N."/>
            <person name="Jung P."/>
            <person name="Lemaire M."/>
            <person name="Mallet S."/>
            <person name="Morel G."/>
            <person name="Richard G.F."/>
            <person name="Sarkar A."/>
            <person name="Savel G."/>
            <person name="Schacherer J."/>
            <person name="Seret M.L."/>
            <person name="Talla E."/>
            <person name="Samson G."/>
            <person name="Jubin C."/>
            <person name="Poulain J."/>
            <person name="Vacherie B."/>
            <person name="Barbe V."/>
            <person name="Pelletier E."/>
            <person name="Sherman D.J."/>
            <person name="Westhof E."/>
            <person name="Weissenbach J."/>
            <person name="Baret P.V."/>
            <person name="Wincker P."/>
            <person name="Gaillardin C."/>
            <person name="Dujon B."/>
            <person name="Souciet J.L."/>
        </authorList>
    </citation>
    <scope>NUCLEOTIDE SEQUENCE [LARGE SCALE GENOMIC DNA]</scope>
    <source>
        <strain evidence="2">ATCC MYA-4447 / BCRC 22081 / CBS 7064 / NBRC 10061 / NRRL Y-12695</strain>
    </source>
</reference>
<name>G8YL07_PICSO</name>